<sequence>MPPRLPLFPAFKAPGAFMARIARPFSATPAVAGSNARSANLKIEPRRPISNTDSLLGLDDQKAPIDRARTLMSKNSLGGARNAAIRQRTMLDSLKKQKISDDYLKQMPRRWRNGNVYAPHDLSPTEMDKWRRIRKPEVDVIDMLGINPKDHYRNFAMVSEFMTPFGHIMHSKDTGLRPVNHRRMTKAIRRAIGMGIHPSVHHHPEILKKTFKQAWR</sequence>
<evidence type="ECO:0000256" key="4">
    <source>
        <dbReference type="ARBA" id="ARBA00035264"/>
    </source>
</evidence>
<dbReference type="GO" id="GO:0005763">
    <property type="term" value="C:mitochondrial small ribosomal subunit"/>
    <property type="evidence" value="ECO:0007669"/>
    <property type="project" value="TreeGrafter"/>
</dbReference>
<comment type="caution">
    <text evidence="5">The sequence shown here is derived from an EMBL/GenBank/DDBJ whole genome shotgun (WGS) entry which is preliminary data.</text>
</comment>
<dbReference type="GO" id="GO:0032543">
    <property type="term" value="P:mitochondrial translation"/>
    <property type="evidence" value="ECO:0007669"/>
    <property type="project" value="TreeGrafter"/>
</dbReference>
<accession>A0AAD9APG5</accession>
<dbReference type="InterPro" id="IPR036870">
    <property type="entry name" value="Ribosomal_bS18_sf"/>
</dbReference>
<keyword evidence="2 5" id="KW-0689">Ribosomal protein</keyword>
<evidence type="ECO:0000313" key="5">
    <source>
        <dbReference type="EMBL" id="KAK1851367.1"/>
    </source>
</evidence>
<dbReference type="AlphaFoldDB" id="A0AAD9APG5"/>
<evidence type="ECO:0000313" key="6">
    <source>
        <dbReference type="Proteomes" id="UP001243330"/>
    </source>
</evidence>
<evidence type="ECO:0000256" key="2">
    <source>
        <dbReference type="ARBA" id="ARBA00022980"/>
    </source>
</evidence>
<organism evidence="5 6">
    <name type="scientific">Colletotrichum chrysophilum</name>
    <dbReference type="NCBI Taxonomy" id="1836956"/>
    <lineage>
        <taxon>Eukaryota</taxon>
        <taxon>Fungi</taxon>
        <taxon>Dikarya</taxon>
        <taxon>Ascomycota</taxon>
        <taxon>Pezizomycotina</taxon>
        <taxon>Sordariomycetes</taxon>
        <taxon>Hypocreomycetidae</taxon>
        <taxon>Glomerellales</taxon>
        <taxon>Glomerellaceae</taxon>
        <taxon>Colletotrichum</taxon>
        <taxon>Colletotrichum gloeosporioides species complex</taxon>
    </lineage>
</organism>
<dbReference type="EMBL" id="JAQOWY010000098">
    <property type="protein sequence ID" value="KAK1851367.1"/>
    <property type="molecule type" value="Genomic_DNA"/>
</dbReference>
<dbReference type="Pfam" id="PF01084">
    <property type="entry name" value="Ribosomal_S18"/>
    <property type="match status" value="1"/>
</dbReference>
<dbReference type="Gene3D" id="4.10.640.10">
    <property type="entry name" value="Ribosomal protein S18"/>
    <property type="match status" value="1"/>
</dbReference>
<name>A0AAD9APG5_9PEZI</name>
<keyword evidence="6" id="KW-1185">Reference proteome</keyword>
<comment type="similarity">
    <text evidence="1">Belongs to the bacterial ribosomal protein bS18 family.</text>
</comment>
<dbReference type="InterPro" id="IPR001648">
    <property type="entry name" value="Ribosomal_bS18"/>
</dbReference>
<dbReference type="Proteomes" id="UP001243330">
    <property type="component" value="Unassembled WGS sequence"/>
</dbReference>
<dbReference type="GO" id="GO:0003735">
    <property type="term" value="F:structural constituent of ribosome"/>
    <property type="evidence" value="ECO:0007669"/>
    <property type="project" value="InterPro"/>
</dbReference>
<evidence type="ECO:0000256" key="1">
    <source>
        <dbReference type="ARBA" id="ARBA00005589"/>
    </source>
</evidence>
<protein>
    <recommendedName>
        <fullName evidence="4">Small ribosomal subunit protein bS18m</fullName>
    </recommendedName>
</protein>
<dbReference type="SUPFAM" id="SSF46911">
    <property type="entry name" value="Ribosomal protein S18"/>
    <property type="match status" value="1"/>
</dbReference>
<dbReference type="GO" id="GO:0070181">
    <property type="term" value="F:small ribosomal subunit rRNA binding"/>
    <property type="evidence" value="ECO:0007669"/>
    <property type="project" value="TreeGrafter"/>
</dbReference>
<gene>
    <name evidence="5" type="ORF">CCHR01_06028</name>
</gene>
<keyword evidence="3" id="KW-0687">Ribonucleoprotein</keyword>
<dbReference type="PANTHER" id="PTHR13479">
    <property type="entry name" value="30S RIBOSOMAL PROTEIN S18"/>
    <property type="match status" value="1"/>
</dbReference>
<proteinExistence type="inferred from homology"/>
<reference evidence="5" key="1">
    <citation type="submission" date="2023-01" db="EMBL/GenBank/DDBJ databases">
        <title>Colletotrichum chrysophilum M932 genome sequence.</title>
        <authorList>
            <person name="Baroncelli R."/>
        </authorList>
    </citation>
    <scope>NUCLEOTIDE SEQUENCE</scope>
    <source>
        <strain evidence="5">M932</strain>
    </source>
</reference>
<evidence type="ECO:0000256" key="3">
    <source>
        <dbReference type="ARBA" id="ARBA00023274"/>
    </source>
</evidence>
<dbReference type="PANTHER" id="PTHR13479:SF40">
    <property type="entry name" value="SMALL RIBOSOMAL SUBUNIT PROTEIN BS18M"/>
    <property type="match status" value="1"/>
</dbReference>